<accession>A0ABW3HN99</accession>
<organism evidence="4 5">
    <name type="scientific">Paenibacillus chungangensis</name>
    <dbReference type="NCBI Taxonomy" id="696535"/>
    <lineage>
        <taxon>Bacteria</taxon>
        <taxon>Bacillati</taxon>
        <taxon>Bacillota</taxon>
        <taxon>Bacilli</taxon>
        <taxon>Bacillales</taxon>
        <taxon>Paenibacillaceae</taxon>
        <taxon>Paenibacillus</taxon>
    </lineage>
</organism>
<evidence type="ECO:0000259" key="3">
    <source>
        <dbReference type="Pfam" id="PF13559"/>
    </source>
</evidence>
<proteinExistence type="predicted"/>
<keyword evidence="2" id="KW-0812">Transmembrane</keyword>
<feature type="transmembrane region" description="Helical" evidence="2">
    <location>
        <begin position="68"/>
        <end position="86"/>
    </location>
</feature>
<evidence type="ECO:0000313" key="4">
    <source>
        <dbReference type="EMBL" id="MFD0958980.1"/>
    </source>
</evidence>
<dbReference type="RefSeq" id="WP_377562816.1">
    <property type="nucleotide sequence ID" value="NZ_JBHTJZ010000005.1"/>
</dbReference>
<dbReference type="EMBL" id="JBHTJZ010000005">
    <property type="protein sequence ID" value="MFD0958980.1"/>
    <property type="molecule type" value="Genomic_DNA"/>
</dbReference>
<dbReference type="Pfam" id="PF13559">
    <property type="entry name" value="DUF4129"/>
    <property type="match status" value="1"/>
</dbReference>
<keyword evidence="2" id="KW-0472">Membrane</keyword>
<feature type="transmembrane region" description="Helical" evidence="2">
    <location>
        <begin position="12"/>
        <end position="32"/>
    </location>
</feature>
<evidence type="ECO:0000313" key="5">
    <source>
        <dbReference type="Proteomes" id="UP001596989"/>
    </source>
</evidence>
<feature type="transmembrane region" description="Helical" evidence="2">
    <location>
        <begin position="38"/>
        <end position="56"/>
    </location>
</feature>
<name>A0ABW3HN99_9BACL</name>
<reference evidence="5" key="1">
    <citation type="journal article" date="2019" name="Int. J. Syst. Evol. Microbiol.">
        <title>The Global Catalogue of Microorganisms (GCM) 10K type strain sequencing project: providing services to taxonomists for standard genome sequencing and annotation.</title>
        <authorList>
            <consortium name="The Broad Institute Genomics Platform"/>
            <consortium name="The Broad Institute Genome Sequencing Center for Infectious Disease"/>
            <person name="Wu L."/>
            <person name="Ma J."/>
        </authorList>
    </citation>
    <scope>NUCLEOTIDE SEQUENCE [LARGE SCALE GENOMIC DNA]</scope>
    <source>
        <strain evidence="5">CCUG 59129</strain>
    </source>
</reference>
<gene>
    <name evidence="4" type="ORF">ACFQ2I_06195</name>
</gene>
<protein>
    <submittedName>
        <fullName evidence="4">DUF4129 domain-containing protein</fullName>
    </submittedName>
</protein>
<keyword evidence="2" id="KW-1133">Transmembrane helix</keyword>
<feature type="domain" description="Protein-glutamine gamma-glutamyltransferase-like C-terminal" evidence="3">
    <location>
        <begin position="367"/>
        <end position="433"/>
    </location>
</feature>
<dbReference type="Proteomes" id="UP001596989">
    <property type="component" value="Unassembled WGS sequence"/>
</dbReference>
<feature type="region of interest" description="Disordered" evidence="1">
    <location>
        <begin position="419"/>
        <end position="446"/>
    </location>
</feature>
<evidence type="ECO:0000256" key="1">
    <source>
        <dbReference type="SAM" id="MobiDB-lite"/>
    </source>
</evidence>
<feature type="compositionally biased region" description="Basic and acidic residues" evidence="1">
    <location>
        <begin position="425"/>
        <end position="446"/>
    </location>
</feature>
<feature type="transmembrane region" description="Helical" evidence="2">
    <location>
        <begin position="149"/>
        <end position="168"/>
    </location>
</feature>
<feature type="transmembrane region" description="Helical" evidence="2">
    <location>
        <begin position="92"/>
        <end position="113"/>
    </location>
</feature>
<evidence type="ECO:0000256" key="2">
    <source>
        <dbReference type="SAM" id="Phobius"/>
    </source>
</evidence>
<dbReference type="InterPro" id="IPR025403">
    <property type="entry name" value="TgpA-like_C"/>
</dbReference>
<sequence length="446" mass="49922">MRMKRLAGTVLRGVAELLFLFPLAVIASAYLLPDSQGMIWYAALLGSYTLPTLLLLGKESIRKGMHGLLACLMGSAYSVAVLYLLLPSPSLLQLAVCAPVSIYVAYQGIALYIRNWPSSFQSKHMLTGLAMYASALAISAFRPDDLANYHTPLIAGGITSTILFLFIANERLLSRETVDDGSRSPAYVDARRRNRMLLAALGVTLLLLSFLHRILQWIKETAERMLQQVLDWMNREKQEPPVQEEAVAQQPGGMPPLESGEPSKLMQLLEQAFKVIAIAIIAAIAIILVYFGLRGLYRLWKRLAAKLMQRERLLSSAEAAYTDEVESLTEEQPFLKRWKAIWKSKRSPVKEPSWESLGSNAERIRYLYKQLVRKAAGKGYEPGGHLTPREMAADLTRSQGDKQWSKPALDDMMTTYENARYGGHQPKDADIARHKAILEESNGRDK</sequence>
<keyword evidence="5" id="KW-1185">Reference proteome</keyword>
<comment type="caution">
    <text evidence="4">The sequence shown here is derived from an EMBL/GenBank/DDBJ whole genome shotgun (WGS) entry which is preliminary data.</text>
</comment>
<feature type="transmembrane region" description="Helical" evidence="2">
    <location>
        <begin position="272"/>
        <end position="293"/>
    </location>
</feature>
<feature type="transmembrane region" description="Helical" evidence="2">
    <location>
        <begin position="196"/>
        <end position="215"/>
    </location>
</feature>
<feature type="transmembrane region" description="Helical" evidence="2">
    <location>
        <begin position="125"/>
        <end position="143"/>
    </location>
</feature>